<dbReference type="Proteomes" id="UP000887560">
    <property type="component" value="Unplaced"/>
</dbReference>
<dbReference type="PROSITE" id="PS51843">
    <property type="entry name" value="NR_LBD"/>
    <property type="match status" value="1"/>
</dbReference>
<dbReference type="SUPFAM" id="SSF57716">
    <property type="entry name" value="Glucocorticoid receptor-like (DNA-binding domain)"/>
    <property type="match status" value="1"/>
</dbReference>
<keyword evidence="6" id="KW-0238">DNA-binding</keyword>
<dbReference type="Gene3D" id="3.30.50.10">
    <property type="entry name" value="Erythroid Transcription Factor GATA-1, subunit A"/>
    <property type="match status" value="1"/>
</dbReference>
<dbReference type="SUPFAM" id="SSF48508">
    <property type="entry name" value="Nuclear receptor ligand-binding domain"/>
    <property type="match status" value="2"/>
</dbReference>
<dbReference type="AlphaFoldDB" id="A0A915NYF0"/>
<reference evidence="13" key="1">
    <citation type="submission" date="2022-11" db="UniProtKB">
        <authorList>
            <consortium name="WormBaseParasite"/>
        </authorList>
    </citation>
    <scope>IDENTIFICATION</scope>
</reference>
<organism evidence="12 13">
    <name type="scientific">Meloidogyne floridensis</name>
    <dbReference type="NCBI Taxonomy" id="298350"/>
    <lineage>
        <taxon>Eukaryota</taxon>
        <taxon>Metazoa</taxon>
        <taxon>Ecdysozoa</taxon>
        <taxon>Nematoda</taxon>
        <taxon>Chromadorea</taxon>
        <taxon>Rhabditida</taxon>
        <taxon>Tylenchina</taxon>
        <taxon>Tylenchomorpha</taxon>
        <taxon>Tylenchoidea</taxon>
        <taxon>Meloidogynidae</taxon>
        <taxon>Meloidogyninae</taxon>
        <taxon>Meloidogyne</taxon>
    </lineage>
</organism>
<accession>A0A915NYF0</accession>
<dbReference type="InterPro" id="IPR001628">
    <property type="entry name" value="Znf_hrmn_rcpt"/>
</dbReference>
<dbReference type="PRINTS" id="PR00047">
    <property type="entry name" value="STROIDFINGER"/>
</dbReference>
<keyword evidence="12" id="KW-1185">Reference proteome</keyword>
<evidence type="ECO:0000256" key="5">
    <source>
        <dbReference type="ARBA" id="ARBA00023015"/>
    </source>
</evidence>
<dbReference type="GO" id="GO:0043565">
    <property type="term" value="F:sequence-specific DNA binding"/>
    <property type="evidence" value="ECO:0007669"/>
    <property type="project" value="InterPro"/>
</dbReference>
<dbReference type="InterPro" id="IPR035500">
    <property type="entry name" value="NHR-like_dom_sf"/>
</dbReference>
<dbReference type="PANTHER" id="PTHR45886:SF18">
    <property type="entry name" value="NR LBD DOMAIN-CONTAINING PROTEIN-RELATED"/>
    <property type="match status" value="1"/>
</dbReference>
<keyword evidence="8" id="KW-0675">Receptor</keyword>
<name>A0A915NYF0_9BILA</name>
<keyword evidence="5" id="KW-0805">Transcription regulation</keyword>
<keyword evidence="9" id="KW-0539">Nucleus</keyword>
<evidence type="ECO:0000256" key="8">
    <source>
        <dbReference type="ARBA" id="ARBA00023170"/>
    </source>
</evidence>
<dbReference type="InterPro" id="IPR013088">
    <property type="entry name" value="Znf_NHR/GATA"/>
</dbReference>
<feature type="domain" description="Nuclear receptor" evidence="10">
    <location>
        <begin position="11"/>
        <end position="87"/>
    </location>
</feature>
<dbReference type="PANTHER" id="PTHR45886">
    <property type="entry name" value="NUCLEAR HORMONE RECEPTOR FAMILY-RELATED-RELATED"/>
    <property type="match status" value="1"/>
</dbReference>
<evidence type="ECO:0000256" key="6">
    <source>
        <dbReference type="ARBA" id="ARBA00023125"/>
    </source>
</evidence>
<keyword evidence="2" id="KW-0479">Metal-binding</keyword>
<keyword evidence="4" id="KW-0862">Zinc</keyword>
<dbReference type="InterPro" id="IPR000536">
    <property type="entry name" value="Nucl_hrmn_rcpt_lig-bd"/>
</dbReference>
<evidence type="ECO:0000256" key="3">
    <source>
        <dbReference type="ARBA" id="ARBA00022771"/>
    </source>
</evidence>
<keyword evidence="3" id="KW-0863">Zinc-finger</keyword>
<sequence>MSYTISPAFKGLSCQVCGQQSHGRRFDVLCCLPCAAFFRRYNGLKTKRRCQRENKCEKLGIEFLKKCKICRYRKCISIGMKMTKDEKILEEKGEESFLQNFIEAYEEYVTFQQKLFFNIYPEKVYQQALFFTPETLEMLNCFEMNCRPALLTMLNTSIKEFKNLETQEKEDCCALMAITVFNKDIYTYLASSMNLSDEQTWERLKETILNEWLQRLCKRYDSKVAASVHIASLISLLVNLDNHCKEIKKYSNIIFSDSIVPISIVKEECKITFILPNLLRILNAHNRIWGAFYDVPDNYFRKFADFNDAMIFPNNILGYHENFNPNPPIMKEQDRQTFFTELDQSKDAICHPYVLKYVVVTRLLVVGIYNALPFFRQLSRNDQSLLLNHHIRVVNSFISSFISAKMKSNVLIGTDGISALDIVNAQTKYRENKILMNLAERAFTKLIDPFFRIIPTIAEDEFALTLTILCATGVSDLSPHARVLLQNECEFYAKKLLNLCQVRFGDVKGACRYAEFMHLIETAFMFDRNFEMYVTYVSTFYIQKSVDIYIPEYMLKLLF</sequence>
<dbReference type="Gene3D" id="1.10.565.10">
    <property type="entry name" value="Retinoid X Receptor"/>
    <property type="match status" value="2"/>
</dbReference>
<dbReference type="SMART" id="SM00399">
    <property type="entry name" value="ZnF_C4"/>
    <property type="match status" value="1"/>
</dbReference>
<comment type="similarity">
    <text evidence="1">Belongs to the nuclear hormone receptor family.</text>
</comment>
<evidence type="ECO:0000313" key="13">
    <source>
        <dbReference type="WBParaSite" id="scf7180000421368.g6775"/>
    </source>
</evidence>
<evidence type="ECO:0000256" key="9">
    <source>
        <dbReference type="ARBA" id="ARBA00023242"/>
    </source>
</evidence>
<dbReference type="WBParaSite" id="scf7180000421368.g6775">
    <property type="protein sequence ID" value="scf7180000421368.g6775"/>
    <property type="gene ID" value="scf7180000421368.g6775"/>
</dbReference>
<dbReference type="GO" id="GO:0008270">
    <property type="term" value="F:zinc ion binding"/>
    <property type="evidence" value="ECO:0007669"/>
    <property type="project" value="UniProtKB-KW"/>
</dbReference>
<keyword evidence="7" id="KW-0804">Transcription</keyword>
<evidence type="ECO:0000256" key="7">
    <source>
        <dbReference type="ARBA" id="ARBA00023163"/>
    </source>
</evidence>
<feature type="domain" description="NR LBD" evidence="11">
    <location>
        <begin position="308"/>
        <end position="559"/>
    </location>
</feature>
<dbReference type="GO" id="GO:0003700">
    <property type="term" value="F:DNA-binding transcription factor activity"/>
    <property type="evidence" value="ECO:0007669"/>
    <property type="project" value="InterPro"/>
</dbReference>
<evidence type="ECO:0000259" key="11">
    <source>
        <dbReference type="PROSITE" id="PS51843"/>
    </source>
</evidence>
<evidence type="ECO:0000256" key="4">
    <source>
        <dbReference type="ARBA" id="ARBA00022833"/>
    </source>
</evidence>
<dbReference type="Pfam" id="PF00105">
    <property type="entry name" value="zf-C4"/>
    <property type="match status" value="1"/>
</dbReference>
<dbReference type="Pfam" id="PF00104">
    <property type="entry name" value="Hormone_recep"/>
    <property type="match status" value="1"/>
</dbReference>
<dbReference type="PROSITE" id="PS51030">
    <property type="entry name" value="NUCLEAR_REC_DBD_2"/>
    <property type="match status" value="1"/>
</dbReference>
<evidence type="ECO:0000259" key="10">
    <source>
        <dbReference type="PROSITE" id="PS51030"/>
    </source>
</evidence>
<protein>
    <submittedName>
        <fullName evidence="13">Nuclear receptor domain-containing protein</fullName>
    </submittedName>
</protein>
<proteinExistence type="inferred from homology"/>
<evidence type="ECO:0000256" key="1">
    <source>
        <dbReference type="ARBA" id="ARBA00005993"/>
    </source>
</evidence>
<evidence type="ECO:0000256" key="2">
    <source>
        <dbReference type="ARBA" id="ARBA00022723"/>
    </source>
</evidence>
<evidence type="ECO:0000313" key="12">
    <source>
        <dbReference type="Proteomes" id="UP000887560"/>
    </source>
</evidence>
<dbReference type="SMART" id="SM00430">
    <property type="entry name" value="HOLI"/>
    <property type="match status" value="1"/>
</dbReference>